<comment type="caution">
    <text evidence="2">The sequence shown here is derived from an EMBL/GenBank/DDBJ whole genome shotgun (WGS) entry which is preliminary data.</text>
</comment>
<dbReference type="Pfam" id="PF12348">
    <property type="entry name" value="CLASP_N"/>
    <property type="match status" value="1"/>
</dbReference>
<dbReference type="EMBL" id="CAJZBQ010000040">
    <property type="protein sequence ID" value="CAG9326487.1"/>
    <property type="molecule type" value="Genomic_DNA"/>
</dbReference>
<accession>A0AAU9JGX5</accession>
<evidence type="ECO:0000313" key="2">
    <source>
        <dbReference type="EMBL" id="CAG9326487.1"/>
    </source>
</evidence>
<name>A0AAU9JGX5_9CILI</name>
<protein>
    <recommendedName>
        <fullName evidence="1">CLASP N-terminal domain-containing protein</fullName>
    </recommendedName>
</protein>
<dbReference type="AlphaFoldDB" id="A0AAU9JGX5"/>
<proteinExistence type="predicted"/>
<reference evidence="2" key="1">
    <citation type="submission" date="2021-09" db="EMBL/GenBank/DDBJ databases">
        <authorList>
            <consortium name="AG Swart"/>
            <person name="Singh M."/>
            <person name="Singh A."/>
            <person name="Seah K."/>
            <person name="Emmerich C."/>
        </authorList>
    </citation>
    <scope>NUCLEOTIDE SEQUENCE</scope>
    <source>
        <strain evidence="2">ATCC30299</strain>
    </source>
</reference>
<feature type="domain" description="CLASP N-terminal" evidence="1">
    <location>
        <begin position="57"/>
        <end position="171"/>
    </location>
</feature>
<evidence type="ECO:0000313" key="3">
    <source>
        <dbReference type="Proteomes" id="UP001162131"/>
    </source>
</evidence>
<dbReference type="InterPro" id="IPR011989">
    <property type="entry name" value="ARM-like"/>
</dbReference>
<evidence type="ECO:0000259" key="1">
    <source>
        <dbReference type="Pfam" id="PF12348"/>
    </source>
</evidence>
<organism evidence="2 3">
    <name type="scientific">Blepharisma stoltei</name>
    <dbReference type="NCBI Taxonomy" id="1481888"/>
    <lineage>
        <taxon>Eukaryota</taxon>
        <taxon>Sar</taxon>
        <taxon>Alveolata</taxon>
        <taxon>Ciliophora</taxon>
        <taxon>Postciliodesmatophora</taxon>
        <taxon>Heterotrichea</taxon>
        <taxon>Heterotrichida</taxon>
        <taxon>Blepharismidae</taxon>
        <taxon>Blepharisma</taxon>
    </lineage>
</organism>
<sequence length="257" mass="29304">MEQQGEVGLDYTPFEALEESNQDIGVVLYLLHSENWKENFIGIDQLRAINKYRWLEFLDYWPRVSDRVMELMDSIRSSLSKNTLLLLSECFAEPRENSEMVAQCVATLLLTKTVNEKSFIRGEAVTALTNICATVTSEEIARQLLEGCFHKSGQIADIAYQHLATILPRLYPNTVLHITLRLLDSKRQKTLTGSKECLKHLSENWPDFSQAVSALAASEQEKVRQALQQKAKRAGGLREMIQKSKKENVQPTFILEE</sequence>
<dbReference type="SUPFAM" id="SSF48371">
    <property type="entry name" value="ARM repeat"/>
    <property type="match status" value="1"/>
</dbReference>
<keyword evidence="3" id="KW-1185">Reference proteome</keyword>
<dbReference type="InterPro" id="IPR024395">
    <property type="entry name" value="CLASP_N_dom"/>
</dbReference>
<dbReference type="Gene3D" id="1.25.10.10">
    <property type="entry name" value="Leucine-rich Repeat Variant"/>
    <property type="match status" value="1"/>
</dbReference>
<gene>
    <name evidence="2" type="ORF">BSTOLATCC_MIC40913</name>
</gene>
<dbReference type="Proteomes" id="UP001162131">
    <property type="component" value="Unassembled WGS sequence"/>
</dbReference>
<dbReference type="InterPro" id="IPR016024">
    <property type="entry name" value="ARM-type_fold"/>
</dbReference>